<protein>
    <submittedName>
        <fullName evidence="1">Uncharacterized protein</fullName>
    </submittedName>
</protein>
<evidence type="ECO:0000313" key="1">
    <source>
        <dbReference type="EMBL" id="OMD43019.1"/>
    </source>
</evidence>
<reference evidence="1 2" key="1">
    <citation type="submission" date="2016-10" db="EMBL/GenBank/DDBJ databases">
        <title>Paenibacillus species isolates.</title>
        <authorList>
            <person name="Beno S.M."/>
        </authorList>
    </citation>
    <scope>NUCLEOTIDE SEQUENCE [LARGE SCALE GENOMIC DNA]</scope>
    <source>
        <strain evidence="1 2">FSL H7-0710</strain>
    </source>
</reference>
<dbReference type="Proteomes" id="UP000187439">
    <property type="component" value="Unassembled WGS sequence"/>
</dbReference>
<organism evidence="1 2">
    <name type="scientific">Paenibacillus odorifer</name>
    <dbReference type="NCBI Taxonomy" id="189426"/>
    <lineage>
        <taxon>Bacteria</taxon>
        <taxon>Bacillati</taxon>
        <taxon>Bacillota</taxon>
        <taxon>Bacilli</taxon>
        <taxon>Bacillales</taxon>
        <taxon>Paenibacillaceae</taxon>
        <taxon>Paenibacillus</taxon>
    </lineage>
</organism>
<proteinExistence type="predicted"/>
<gene>
    <name evidence="1" type="ORF">BSK52_05835</name>
</gene>
<sequence length="338" mass="39408">MNIDNLHIGFTAKNYKHMCEVLGEEVKAGDSRKGQLNRWACYFNATKNGQKIIVTEIYDTPKPLPQHGGSRTVIPYIEIIKQLMIQILLCSKSNSIIIAKNSLFQSLNMVNINYRECKQHIPSLSEIMQIEQRDIYEFYNSADSMLKGNVEKALSELQNKAHILYDTVTMVNKRGEIRPCTDRERDQILMTIGEVLDDMGFDNPDKVIKAGKYDEYIRHLNMNLFDKYEIRYTYKAYSISLNKERLKNELIKMEMEDRLLKEVTLNGEIQDRIKNNIYNKHKRAVKKDDEFFVIMTSNEERRVSGSYVDNQNKLVDTLISMKHESIVDDVKKLSNIKS</sequence>
<dbReference type="EMBL" id="MPTC01000003">
    <property type="protein sequence ID" value="OMD43019.1"/>
    <property type="molecule type" value="Genomic_DNA"/>
</dbReference>
<comment type="caution">
    <text evidence="1">The sequence shown here is derived from an EMBL/GenBank/DDBJ whole genome shotgun (WGS) entry which is preliminary data.</text>
</comment>
<dbReference type="AlphaFoldDB" id="A0A1R0Y6X6"/>
<accession>A0A1R0Y6X6</accession>
<evidence type="ECO:0000313" key="2">
    <source>
        <dbReference type="Proteomes" id="UP000187439"/>
    </source>
</evidence>
<name>A0A1R0Y6X6_9BACL</name>
<dbReference type="OrthoDB" id="1938795at2"/>
<dbReference type="RefSeq" id="WP_076117677.1">
    <property type="nucleotide sequence ID" value="NZ_MPTC01000003.1"/>
</dbReference>